<sequence>MSVGGSNLTRLYRGTGGQETGVPVIACVIHGPSFKMWLLFTSQASCSKTPNPTGIRKRALFQRTLRHCLLPVTPIHTKKPCLTPASRNSSSRQASSTSSLFPTPASSITLLSSTDSSRSTSNGHRWRLIQPVHGDVVS</sequence>
<protein>
    <submittedName>
        <fullName evidence="2">Uncharacterized protein</fullName>
    </submittedName>
</protein>
<name>A0A0C2VZT7_AMAMK</name>
<dbReference type="InParanoid" id="A0A0C2VZT7"/>
<reference evidence="2 3" key="1">
    <citation type="submission" date="2014-04" db="EMBL/GenBank/DDBJ databases">
        <title>Evolutionary Origins and Diversification of the Mycorrhizal Mutualists.</title>
        <authorList>
            <consortium name="DOE Joint Genome Institute"/>
            <consortium name="Mycorrhizal Genomics Consortium"/>
            <person name="Kohler A."/>
            <person name="Kuo A."/>
            <person name="Nagy L.G."/>
            <person name="Floudas D."/>
            <person name="Copeland A."/>
            <person name="Barry K.W."/>
            <person name="Cichocki N."/>
            <person name="Veneault-Fourrey C."/>
            <person name="LaButti K."/>
            <person name="Lindquist E.A."/>
            <person name="Lipzen A."/>
            <person name="Lundell T."/>
            <person name="Morin E."/>
            <person name="Murat C."/>
            <person name="Riley R."/>
            <person name="Ohm R."/>
            <person name="Sun H."/>
            <person name="Tunlid A."/>
            <person name="Henrissat B."/>
            <person name="Grigoriev I.V."/>
            <person name="Hibbett D.S."/>
            <person name="Martin F."/>
        </authorList>
    </citation>
    <scope>NUCLEOTIDE SEQUENCE [LARGE SCALE GENOMIC DNA]</scope>
    <source>
        <strain evidence="2 3">Koide BX008</strain>
    </source>
</reference>
<accession>A0A0C2VZT7</accession>
<dbReference type="AlphaFoldDB" id="A0A0C2VZT7"/>
<evidence type="ECO:0000256" key="1">
    <source>
        <dbReference type="SAM" id="MobiDB-lite"/>
    </source>
</evidence>
<feature type="region of interest" description="Disordered" evidence="1">
    <location>
        <begin position="80"/>
        <end position="102"/>
    </location>
</feature>
<gene>
    <name evidence="2" type="ORF">M378DRAFT_814909</name>
</gene>
<dbReference type="EMBL" id="KN818792">
    <property type="protein sequence ID" value="KIL54362.1"/>
    <property type="molecule type" value="Genomic_DNA"/>
</dbReference>
<evidence type="ECO:0000313" key="3">
    <source>
        <dbReference type="Proteomes" id="UP000054549"/>
    </source>
</evidence>
<organism evidence="2 3">
    <name type="scientific">Amanita muscaria (strain Koide BX008)</name>
    <dbReference type="NCBI Taxonomy" id="946122"/>
    <lineage>
        <taxon>Eukaryota</taxon>
        <taxon>Fungi</taxon>
        <taxon>Dikarya</taxon>
        <taxon>Basidiomycota</taxon>
        <taxon>Agaricomycotina</taxon>
        <taxon>Agaricomycetes</taxon>
        <taxon>Agaricomycetidae</taxon>
        <taxon>Agaricales</taxon>
        <taxon>Pluteineae</taxon>
        <taxon>Amanitaceae</taxon>
        <taxon>Amanita</taxon>
    </lineage>
</organism>
<evidence type="ECO:0000313" key="2">
    <source>
        <dbReference type="EMBL" id="KIL54362.1"/>
    </source>
</evidence>
<keyword evidence="3" id="KW-1185">Reference proteome</keyword>
<dbReference type="HOGENOM" id="CLU_1854734_0_0_1"/>
<feature type="compositionally biased region" description="Low complexity" evidence="1">
    <location>
        <begin position="85"/>
        <end position="99"/>
    </location>
</feature>
<proteinExistence type="predicted"/>
<dbReference type="Proteomes" id="UP000054549">
    <property type="component" value="Unassembled WGS sequence"/>
</dbReference>